<feature type="domain" description="HTH marR-type" evidence="1">
    <location>
        <begin position="55"/>
        <end position="99"/>
    </location>
</feature>
<dbReference type="InterPro" id="IPR036388">
    <property type="entry name" value="WH-like_DNA-bd_sf"/>
</dbReference>
<dbReference type="GO" id="GO:0004077">
    <property type="term" value="F:biotin--[biotin carboxyl-carrier protein] ligase activity"/>
    <property type="evidence" value="ECO:0007669"/>
    <property type="project" value="UniProtKB-EC"/>
</dbReference>
<reference evidence="2 3" key="1">
    <citation type="journal article" date="2016" name="Biochim. Biophys. Acta">
        <title>Characterization of red-shifted phycobilisomes isolated from the chlorophyll f-containing cyanobacterium Halomicronema hongdechloris.</title>
        <authorList>
            <person name="Li Y."/>
            <person name="Lin Y."/>
            <person name="Garvey C.J."/>
            <person name="Birch D."/>
            <person name="Corkery R.W."/>
            <person name="Loughlin P.C."/>
            <person name="Scheer H."/>
            <person name="Willows R.D."/>
            <person name="Chen M."/>
        </authorList>
    </citation>
    <scope>NUCLEOTIDE SEQUENCE [LARGE SCALE GENOMIC DNA]</scope>
    <source>
        <strain evidence="2 3">C2206</strain>
    </source>
</reference>
<sequence>MADSQSLRLVFCTAGVHDHITEYVAKRLQQEGYDAISPSMLNFLGTLDCGVNYGSEIARRLNVSRQMVAKTVKELCRVGYLEQVQAKGKQKQIVFTASGEALMSRVRHLLVQLDEVLCKRLGEATLNETLSTLEAIQALLSPEL</sequence>
<dbReference type="EMBL" id="CP021983">
    <property type="protein sequence ID" value="ASC73228.1"/>
    <property type="molecule type" value="Genomic_DNA"/>
</dbReference>
<evidence type="ECO:0000313" key="3">
    <source>
        <dbReference type="Proteomes" id="UP000191901"/>
    </source>
</evidence>
<name>A0A1Z3HSF5_9CYAN</name>
<dbReference type="STRING" id="1641165.XM38_16645"/>
<dbReference type="SUPFAM" id="SSF46785">
    <property type="entry name" value="Winged helix' DNA-binding domain"/>
    <property type="match status" value="1"/>
</dbReference>
<proteinExistence type="predicted"/>
<gene>
    <name evidence="2" type="primary">birA_1</name>
    <name evidence="2" type="ORF">XM38_041900</name>
</gene>
<dbReference type="Proteomes" id="UP000191901">
    <property type="component" value="Chromosome"/>
</dbReference>
<keyword evidence="3" id="KW-1185">Reference proteome</keyword>
<organism evidence="2 3">
    <name type="scientific">Halomicronema hongdechloris C2206</name>
    <dbReference type="NCBI Taxonomy" id="1641165"/>
    <lineage>
        <taxon>Bacteria</taxon>
        <taxon>Bacillati</taxon>
        <taxon>Cyanobacteriota</taxon>
        <taxon>Cyanophyceae</taxon>
        <taxon>Nodosilineales</taxon>
        <taxon>Nodosilineaceae</taxon>
        <taxon>Halomicronema</taxon>
    </lineage>
</organism>
<evidence type="ECO:0000313" key="2">
    <source>
        <dbReference type="EMBL" id="ASC73228.1"/>
    </source>
</evidence>
<accession>A0A1Z3HSF5</accession>
<dbReference type="GO" id="GO:0003700">
    <property type="term" value="F:DNA-binding transcription factor activity"/>
    <property type="evidence" value="ECO:0007669"/>
    <property type="project" value="InterPro"/>
</dbReference>
<dbReference type="EC" id="6.3.4.15" evidence="2"/>
<dbReference type="Pfam" id="PF13463">
    <property type="entry name" value="HTH_27"/>
    <property type="match status" value="1"/>
</dbReference>
<dbReference type="Gene3D" id="1.10.10.10">
    <property type="entry name" value="Winged helix-like DNA-binding domain superfamily/Winged helix DNA-binding domain"/>
    <property type="match status" value="1"/>
</dbReference>
<evidence type="ECO:0000259" key="1">
    <source>
        <dbReference type="Pfam" id="PF13463"/>
    </source>
</evidence>
<dbReference type="InterPro" id="IPR000835">
    <property type="entry name" value="HTH_MarR-typ"/>
</dbReference>
<protein>
    <submittedName>
        <fullName evidence="2">Bifunctional ligase/repressor BirA</fullName>
        <ecNumber evidence="2">6.3.4.15</ecNumber>
    </submittedName>
</protein>
<dbReference type="KEGG" id="hhg:XM38_041900"/>
<keyword evidence="2" id="KW-0436">Ligase</keyword>
<dbReference type="AlphaFoldDB" id="A0A1Z3HSF5"/>
<dbReference type="InterPro" id="IPR036390">
    <property type="entry name" value="WH_DNA-bd_sf"/>
</dbReference>